<dbReference type="OrthoDB" id="9810873at2"/>
<reference evidence="3 4" key="1">
    <citation type="journal article" date="2019" name="Front. Microbiol.">
        <title>Thermoanaerosceptrum fracticalcis gen. nov. sp. nov., a Novel Fumarate-Fermenting Microorganism From a Deep Fractured Carbonate Aquifer of the US Great Basin.</title>
        <authorList>
            <person name="Hamilton-Brehm S.D."/>
            <person name="Stewart L.E."/>
            <person name="Zavarin M."/>
            <person name="Caldwell M."/>
            <person name="Lawson P.A."/>
            <person name="Onstott T.C."/>
            <person name="Grzymski J."/>
            <person name="Neveux I."/>
            <person name="Lollar B.S."/>
            <person name="Russell C.E."/>
            <person name="Moser D.P."/>
        </authorList>
    </citation>
    <scope>NUCLEOTIDE SEQUENCE [LARGE SCALE GENOMIC DNA]</scope>
    <source>
        <strain evidence="3 4">DRI-13</strain>
    </source>
</reference>
<evidence type="ECO:0000259" key="1">
    <source>
        <dbReference type="Pfam" id="PF13175"/>
    </source>
</evidence>
<sequence length="675" mass="76360">MYISKVAIRNFRVFDDIGIVATFKKGVNAIIGENNSGKTALIDAIRIAFSSVPYKKDIYFNKSDFHINTKGEVAKTAQIDVYFDEVSEDLFEIWDPENPTKGEFHVRYYTVPGKNGLEKIRYTAWGGPVEGNTLSVETFDALEVVFLGALRDAESELKPSRSSKLANLLGTVADSDIARQELIDILIKANAELLKKTAITKTREIINTNLAMIEQEVMQQRIDIGLIEPRFESIASSLRTWLKPRWFFIDKDNDIYTNIIEICSKEGNQKLIEQCVEGVYLDIQGFLRLDEPIETKTKEALTNLASHSLELYQNGLGYNNILFMSAVLGDMGYSKGNIVYNLLIVEEPEAHLHPQLQELVHSFFENKQQPSPSIQVFYTSHSPTLVSRIGIDKINLLFEKDHRIQCTPLAEANLKGNEKEYLERYLDVTKSQMFFAKGIIFVEGICEALLLPEMAKLLSRPLDKYAVEVVNVDGVSFKPFAHLFTKSDSSVCAFAKTALITDDDRCTDKEDKDTYISKDYDYDTDKLDEVIKKLSIGKPSSRCTEICSVCEATHIQPFTAKKTLEYELALSPNNVPFILNAIIEAYPQVGPKLSERVASLNTDEERAACIWLFIQTRNKSKGSFAQALSKFIRDQVEKLAENIEVEKKFCVPLYIKKAIYAVTEEEDSVDEEIDT</sequence>
<feature type="domain" description="OLD protein-like TOPRIM" evidence="2">
    <location>
        <begin position="434"/>
        <end position="504"/>
    </location>
</feature>
<dbReference type="InterPro" id="IPR041685">
    <property type="entry name" value="AAA_GajA/Old/RecF-like"/>
</dbReference>
<name>A0A7G6E6Q9_THEFR</name>
<protein>
    <submittedName>
        <fullName evidence="3">AAA family ATPase</fullName>
    </submittedName>
</protein>
<dbReference type="InterPro" id="IPR051396">
    <property type="entry name" value="Bact_Antivir_Def_Nuclease"/>
</dbReference>
<dbReference type="CDD" id="cd01026">
    <property type="entry name" value="TOPRIM_OLD"/>
    <property type="match status" value="1"/>
</dbReference>
<dbReference type="InterPro" id="IPR027417">
    <property type="entry name" value="P-loop_NTPase"/>
</dbReference>
<dbReference type="InterPro" id="IPR034139">
    <property type="entry name" value="TOPRIM_OLD"/>
</dbReference>
<dbReference type="AlphaFoldDB" id="A0A7G6E6Q9"/>
<dbReference type="RefSeq" id="WP_034421028.1">
    <property type="nucleotide sequence ID" value="NZ_CP045798.1"/>
</dbReference>
<keyword evidence="4" id="KW-1185">Reference proteome</keyword>
<proteinExistence type="predicted"/>
<evidence type="ECO:0000313" key="4">
    <source>
        <dbReference type="Proteomes" id="UP000515847"/>
    </source>
</evidence>
<accession>A0A7G6E6Q9</accession>
<dbReference type="SUPFAM" id="SSF52540">
    <property type="entry name" value="P-loop containing nucleoside triphosphate hydrolases"/>
    <property type="match status" value="1"/>
</dbReference>
<dbReference type="KEGG" id="tfr:BR63_16685"/>
<gene>
    <name evidence="3" type="ORF">BR63_16685</name>
</gene>
<dbReference type="PANTHER" id="PTHR43581">
    <property type="entry name" value="ATP/GTP PHOSPHATASE"/>
    <property type="match status" value="1"/>
</dbReference>
<dbReference type="Pfam" id="PF13175">
    <property type="entry name" value="AAA_15"/>
    <property type="match status" value="1"/>
</dbReference>
<dbReference type="Gene3D" id="3.40.50.300">
    <property type="entry name" value="P-loop containing nucleotide triphosphate hydrolases"/>
    <property type="match status" value="1"/>
</dbReference>
<dbReference type="PANTHER" id="PTHR43581:SF4">
    <property type="entry name" value="ATP_GTP PHOSPHATASE"/>
    <property type="match status" value="1"/>
</dbReference>
<dbReference type="Proteomes" id="UP000515847">
    <property type="component" value="Chromosome"/>
</dbReference>
<dbReference type="EMBL" id="CP045798">
    <property type="protein sequence ID" value="QNB47763.1"/>
    <property type="molecule type" value="Genomic_DNA"/>
</dbReference>
<organism evidence="3 4">
    <name type="scientific">Thermanaerosceptrum fracticalcis</name>
    <dbReference type="NCBI Taxonomy" id="1712410"/>
    <lineage>
        <taxon>Bacteria</taxon>
        <taxon>Bacillati</taxon>
        <taxon>Bacillota</taxon>
        <taxon>Clostridia</taxon>
        <taxon>Eubacteriales</taxon>
        <taxon>Peptococcaceae</taxon>
        <taxon>Thermanaerosceptrum</taxon>
    </lineage>
</organism>
<evidence type="ECO:0000313" key="3">
    <source>
        <dbReference type="EMBL" id="QNB47763.1"/>
    </source>
</evidence>
<evidence type="ECO:0000259" key="2">
    <source>
        <dbReference type="Pfam" id="PF20469"/>
    </source>
</evidence>
<feature type="domain" description="Endonuclease GajA/Old nuclease/RecF-like AAA" evidence="1">
    <location>
        <begin position="1"/>
        <end position="386"/>
    </location>
</feature>
<dbReference type="Pfam" id="PF20469">
    <property type="entry name" value="OLD-like_TOPRIM"/>
    <property type="match status" value="1"/>
</dbReference>